<dbReference type="GO" id="GO:0008237">
    <property type="term" value="F:metallopeptidase activity"/>
    <property type="evidence" value="ECO:0007669"/>
    <property type="project" value="UniProtKB-KW"/>
</dbReference>
<dbReference type="InterPro" id="IPR001915">
    <property type="entry name" value="Peptidase_M48"/>
</dbReference>
<dbReference type="Pfam" id="PF01435">
    <property type="entry name" value="Peptidase_M48"/>
    <property type="match status" value="1"/>
</dbReference>
<dbReference type="PANTHER" id="PTHR34978">
    <property type="entry name" value="POSSIBLE SENSOR-TRANSDUCER PROTEIN BLAR"/>
    <property type="match status" value="1"/>
</dbReference>
<name>A0ABU4VQL9_9ACTN</name>
<organism evidence="9 10">
    <name type="scientific">Patulibacter brassicae</name>
    <dbReference type="NCBI Taxonomy" id="1705717"/>
    <lineage>
        <taxon>Bacteria</taxon>
        <taxon>Bacillati</taxon>
        <taxon>Actinomycetota</taxon>
        <taxon>Thermoleophilia</taxon>
        <taxon>Solirubrobacterales</taxon>
        <taxon>Patulibacteraceae</taxon>
        <taxon>Patulibacter</taxon>
    </lineage>
</organism>
<keyword evidence="2" id="KW-0479">Metal-binding</keyword>
<feature type="transmembrane region" description="Helical" evidence="7">
    <location>
        <begin position="90"/>
        <end position="111"/>
    </location>
</feature>
<dbReference type="RefSeq" id="WP_319955545.1">
    <property type="nucleotide sequence ID" value="NZ_JAXAVX010000013.1"/>
</dbReference>
<gene>
    <name evidence="9" type="ORF">SK069_17480</name>
</gene>
<evidence type="ECO:0000256" key="6">
    <source>
        <dbReference type="RuleBase" id="RU003983"/>
    </source>
</evidence>
<dbReference type="EMBL" id="JAXAVX010000013">
    <property type="protein sequence ID" value="MDX8153394.1"/>
    <property type="molecule type" value="Genomic_DNA"/>
</dbReference>
<evidence type="ECO:0000256" key="7">
    <source>
        <dbReference type="SAM" id="Phobius"/>
    </source>
</evidence>
<sequence length="323" mass="33065">MTALPAALGVVLMALPHMVRRGCWSPSTSLLLWVVALGVRAGGCLLVALWLMIRLPSTTVFTAVTDWCVDTAVPVLAAHVGVLGPEVGDALSLLPFVALNLSALWGAVRVARGAREVRQMVSQSTVGVGPRGAVILGGREVMLGAAGFLRPRVVVSAGALVALDDAELAAAIAHERAHIRRGHRFIAAFAELCGTIARPVPGTRAIVAEVHKQIERDADAWAVRRDHDRVALASAICKSALSRAGGPALALLSGAGVAQRVEELLGGGPVRASVGEKLLLAVAIVGASGFLVAAVGWILVTLASGSAGDPGGALRHVCPPCGL</sequence>
<evidence type="ECO:0000256" key="1">
    <source>
        <dbReference type="ARBA" id="ARBA00022670"/>
    </source>
</evidence>
<evidence type="ECO:0000256" key="4">
    <source>
        <dbReference type="ARBA" id="ARBA00022833"/>
    </source>
</evidence>
<keyword evidence="5 6" id="KW-0482">Metalloprotease</keyword>
<dbReference type="InterPro" id="IPR052173">
    <property type="entry name" value="Beta-lactam_resp_regulator"/>
</dbReference>
<evidence type="ECO:0000259" key="8">
    <source>
        <dbReference type="Pfam" id="PF01435"/>
    </source>
</evidence>
<feature type="transmembrane region" description="Helical" evidence="7">
    <location>
        <begin position="31"/>
        <end position="53"/>
    </location>
</feature>
<evidence type="ECO:0000313" key="10">
    <source>
        <dbReference type="Proteomes" id="UP001277761"/>
    </source>
</evidence>
<feature type="transmembrane region" description="Helical" evidence="7">
    <location>
        <begin position="278"/>
        <end position="300"/>
    </location>
</feature>
<keyword evidence="3 6" id="KW-0378">Hydrolase</keyword>
<comment type="cofactor">
    <cofactor evidence="6">
        <name>Zn(2+)</name>
        <dbReference type="ChEBI" id="CHEBI:29105"/>
    </cofactor>
    <text evidence="6">Binds 1 zinc ion per subunit.</text>
</comment>
<reference evidence="9 10" key="1">
    <citation type="submission" date="2023-11" db="EMBL/GenBank/DDBJ databases">
        <authorList>
            <person name="Xu M."/>
            <person name="Jiang T."/>
        </authorList>
    </citation>
    <scope>NUCLEOTIDE SEQUENCE [LARGE SCALE GENOMIC DNA]</scope>
    <source>
        <strain evidence="9 10">SD</strain>
    </source>
</reference>
<evidence type="ECO:0000256" key="3">
    <source>
        <dbReference type="ARBA" id="ARBA00022801"/>
    </source>
</evidence>
<accession>A0ABU4VQL9</accession>
<protein>
    <submittedName>
        <fullName evidence="9">M48 family metalloprotease</fullName>
        <ecNumber evidence="9">3.4.24.-</ecNumber>
    </submittedName>
</protein>
<keyword evidence="7" id="KW-0812">Transmembrane</keyword>
<evidence type="ECO:0000313" key="9">
    <source>
        <dbReference type="EMBL" id="MDX8153394.1"/>
    </source>
</evidence>
<feature type="domain" description="Peptidase M48" evidence="8">
    <location>
        <begin position="147"/>
        <end position="196"/>
    </location>
</feature>
<dbReference type="EC" id="3.4.24.-" evidence="9"/>
<dbReference type="PANTHER" id="PTHR34978:SF3">
    <property type="entry name" value="SLR0241 PROTEIN"/>
    <property type="match status" value="1"/>
</dbReference>
<comment type="caution">
    <text evidence="9">The sequence shown here is derived from an EMBL/GenBank/DDBJ whole genome shotgun (WGS) entry which is preliminary data.</text>
</comment>
<keyword evidence="4 6" id="KW-0862">Zinc</keyword>
<feature type="transmembrane region" description="Helical" evidence="7">
    <location>
        <begin position="60"/>
        <end position="84"/>
    </location>
</feature>
<keyword evidence="10" id="KW-1185">Reference proteome</keyword>
<keyword evidence="7" id="KW-0472">Membrane</keyword>
<dbReference type="Proteomes" id="UP001277761">
    <property type="component" value="Unassembled WGS sequence"/>
</dbReference>
<dbReference type="Gene3D" id="3.30.2010.10">
    <property type="entry name" value="Metalloproteases ('zincins'), catalytic domain"/>
    <property type="match status" value="1"/>
</dbReference>
<comment type="similarity">
    <text evidence="6">Belongs to the peptidase M48 family.</text>
</comment>
<keyword evidence="1 6" id="KW-0645">Protease</keyword>
<proteinExistence type="inferred from homology"/>
<evidence type="ECO:0000256" key="2">
    <source>
        <dbReference type="ARBA" id="ARBA00022723"/>
    </source>
</evidence>
<evidence type="ECO:0000256" key="5">
    <source>
        <dbReference type="ARBA" id="ARBA00023049"/>
    </source>
</evidence>
<keyword evidence="7" id="KW-1133">Transmembrane helix</keyword>